<feature type="transmembrane region" description="Helical" evidence="1">
    <location>
        <begin position="83"/>
        <end position="103"/>
    </location>
</feature>
<comment type="caution">
    <text evidence="2">The sequence shown here is derived from an EMBL/GenBank/DDBJ whole genome shotgun (WGS) entry which is preliminary data.</text>
</comment>
<feature type="transmembrane region" description="Helical" evidence="1">
    <location>
        <begin position="45"/>
        <end position="63"/>
    </location>
</feature>
<keyword evidence="1" id="KW-0812">Transmembrane</keyword>
<feature type="transmembrane region" description="Helical" evidence="1">
    <location>
        <begin position="392"/>
        <end position="411"/>
    </location>
</feature>
<dbReference type="Proteomes" id="UP000321798">
    <property type="component" value="Unassembled WGS sequence"/>
</dbReference>
<accession>A0A512PDN8</accession>
<feature type="transmembrane region" description="Helical" evidence="1">
    <location>
        <begin position="197"/>
        <end position="220"/>
    </location>
</feature>
<name>A0A512PDN8_9CELL</name>
<dbReference type="RefSeq" id="WP_146953058.1">
    <property type="nucleotide sequence ID" value="NZ_BAABBJ010000006.1"/>
</dbReference>
<gene>
    <name evidence="2" type="ORF">CSO01_20340</name>
</gene>
<reference evidence="2 3" key="1">
    <citation type="submission" date="2019-07" db="EMBL/GenBank/DDBJ databases">
        <title>Whole genome shotgun sequence of Cellulomonas soli NBRC 109434.</title>
        <authorList>
            <person name="Hosoyama A."/>
            <person name="Uohara A."/>
            <person name="Ohji S."/>
            <person name="Ichikawa N."/>
        </authorList>
    </citation>
    <scope>NUCLEOTIDE SEQUENCE [LARGE SCALE GENOMIC DNA]</scope>
    <source>
        <strain evidence="2 3">NBRC 109434</strain>
    </source>
</reference>
<feature type="transmembrane region" description="Helical" evidence="1">
    <location>
        <begin position="164"/>
        <end position="185"/>
    </location>
</feature>
<feature type="transmembrane region" description="Helical" evidence="1">
    <location>
        <begin position="492"/>
        <end position="511"/>
    </location>
</feature>
<evidence type="ECO:0000256" key="1">
    <source>
        <dbReference type="SAM" id="Phobius"/>
    </source>
</evidence>
<feature type="transmembrane region" description="Helical" evidence="1">
    <location>
        <begin position="137"/>
        <end position="158"/>
    </location>
</feature>
<feature type="transmembrane region" description="Helical" evidence="1">
    <location>
        <begin position="226"/>
        <end position="245"/>
    </location>
</feature>
<sequence>MTADVDLVGPDEVGQIPAARSIRRYTTGAANARSGAQLGTVLQDVYYAIITLAISVAIALGLAQQLRVSLPPAPDVVAPRGLSLPTLVTVVIVGLVGVLLSLAGRLGPIGAGGAEATWWLGLPVDRRGLLRPAARRLPALAALVGAVLVALLDAGLLADSPARVVQVAVTSGLVAAAVVLLAGLAQSLGVARRSTALAGDLVLVAAPFAALGSALAAVHLERVPTLAWPFVVVLGVGVAALAVVVDRRLDRVPARTLRESGSVASQAVGAMVSLDSRELGRALSDGTARATRRRLSRLRTARGPASALVTTDLVVLRRSTRHVVQLVVTALIPVLVSTVPQLASTAGVLLSLLVAGYVAQSATGEGARRAEMVPALDRLLPLEARTVRRLRMVVPAAVMALWSLVVFAAVGRWAGDVAGWMALGLAATPVWAAAAVRSAYRASPDWGAPLVSTPMGALPSGVGSVIARGPDVVVLGLLPVWIALLVRTVTPVMLGAQITCALIAVMVASSIHKGGLLERMMDASGEQAGRPTDTKR</sequence>
<dbReference type="EMBL" id="BKAL01000006">
    <property type="protein sequence ID" value="GEP69319.1"/>
    <property type="molecule type" value="Genomic_DNA"/>
</dbReference>
<evidence type="ECO:0000313" key="2">
    <source>
        <dbReference type="EMBL" id="GEP69319.1"/>
    </source>
</evidence>
<feature type="transmembrane region" description="Helical" evidence="1">
    <location>
        <begin position="417"/>
        <end position="436"/>
    </location>
</feature>
<dbReference type="AlphaFoldDB" id="A0A512PDN8"/>
<proteinExistence type="predicted"/>
<protein>
    <submittedName>
        <fullName evidence="2">Uncharacterized protein</fullName>
    </submittedName>
</protein>
<dbReference type="Pfam" id="PF19814">
    <property type="entry name" value="DUF6297"/>
    <property type="match status" value="1"/>
</dbReference>
<organism evidence="2 3">
    <name type="scientific">Cellulomonas soli</name>
    <dbReference type="NCBI Taxonomy" id="931535"/>
    <lineage>
        <taxon>Bacteria</taxon>
        <taxon>Bacillati</taxon>
        <taxon>Actinomycetota</taxon>
        <taxon>Actinomycetes</taxon>
        <taxon>Micrococcales</taxon>
        <taxon>Cellulomonadaceae</taxon>
        <taxon>Cellulomonas</taxon>
    </lineage>
</organism>
<keyword evidence="1" id="KW-0472">Membrane</keyword>
<dbReference type="OrthoDB" id="4922321at2"/>
<evidence type="ECO:0000313" key="3">
    <source>
        <dbReference type="Proteomes" id="UP000321798"/>
    </source>
</evidence>
<keyword evidence="1" id="KW-1133">Transmembrane helix</keyword>
<keyword evidence="3" id="KW-1185">Reference proteome</keyword>
<dbReference type="InterPro" id="IPR046264">
    <property type="entry name" value="DUF6297"/>
</dbReference>